<evidence type="ECO:0000256" key="1">
    <source>
        <dbReference type="SAM" id="MobiDB-lite"/>
    </source>
</evidence>
<evidence type="ECO:0000313" key="2">
    <source>
        <dbReference type="EMBL" id="CAF1502285.1"/>
    </source>
</evidence>
<dbReference type="Proteomes" id="UP000681722">
    <property type="component" value="Unassembled WGS sequence"/>
</dbReference>
<name>A0A815TDH9_9BILA</name>
<feature type="compositionally biased region" description="Low complexity" evidence="1">
    <location>
        <begin position="214"/>
        <end position="232"/>
    </location>
</feature>
<organism evidence="2 4">
    <name type="scientific">Didymodactylos carnosus</name>
    <dbReference type="NCBI Taxonomy" id="1234261"/>
    <lineage>
        <taxon>Eukaryota</taxon>
        <taxon>Metazoa</taxon>
        <taxon>Spiralia</taxon>
        <taxon>Gnathifera</taxon>
        <taxon>Rotifera</taxon>
        <taxon>Eurotatoria</taxon>
        <taxon>Bdelloidea</taxon>
        <taxon>Philodinida</taxon>
        <taxon>Philodinidae</taxon>
        <taxon>Didymodactylos</taxon>
    </lineage>
</organism>
<dbReference type="Proteomes" id="UP000663829">
    <property type="component" value="Unassembled WGS sequence"/>
</dbReference>
<comment type="caution">
    <text evidence="2">The sequence shown here is derived from an EMBL/GenBank/DDBJ whole genome shotgun (WGS) entry which is preliminary data.</text>
</comment>
<dbReference type="EMBL" id="CAJOBC010088046">
    <property type="protein sequence ID" value="CAF4363826.1"/>
    <property type="molecule type" value="Genomic_DNA"/>
</dbReference>
<keyword evidence="4" id="KW-1185">Reference proteome</keyword>
<accession>A0A815TDH9</accession>
<proteinExistence type="predicted"/>
<protein>
    <submittedName>
        <fullName evidence="2">Uncharacterized protein</fullName>
    </submittedName>
</protein>
<evidence type="ECO:0000313" key="4">
    <source>
        <dbReference type="Proteomes" id="UP000663829"/>
    </source>
</evidence>
<feature type="region of interest" description="Disordered" evidence="1">
    <location>
        <begin position="214"/>
        <end position="270"/>
    </location>
</feature>
<feature type="compositionally biased region" description="Polar residues" evidence="1">
    <location>
        <begin position="240"/>
        <end position="270"/>
    </location>
</feature>
<reference evidence="2" key="1">
    <citation type="submission" date="2021-02" db="EMBL/GenBank/DDBJ databases">
        <authorList>
            <person name="Nowell W R."/>
        </authorList>
    </citation>
    <scope>NUCLEOTIDE SEQUENCE</scope>
</reference>
<gene>
    <name evidence="2" type="ORF">GPM918_LOCUS36737</name>
    <name evidence="3" type="ORF">SRO942_LOCUS37484</name>
</gene>
<evidence type="ECO:0000313" key="3">
    <source>
        <dbReference type="EMBL" id="CAF4363826.1"/>
    </source>
</evidence>
<dbReference type="AlphaFoldDB" id="A0A815TDH9"/>
<sequence length="270" mass="29057">DKAEKLGRFLGWKECYSLLSHCDYELVEERLHSIHELLLSATTIKKNEQSNEGIFDGPRVGIFNSKTGMVSTSAYNDDDDESENEAISISELGMDMEADKENANTTPEQNHDVTLDNSSSLNEIVLLLSSDSAAAPLPPIATILTNNIGLTFSPISPASCMSPPLQLPASVSTWMNQSSSPEIALSTPQLIFVPKTDNDPSNVIPSLAPMHVSTAASSSINSPNSTTQQQTEEQMDETVSIKTVTTSAVSPTNVNDGIDAISNTVKTKRK</sequence>
<dbReference type="EMBL" id="CAJNOQ010022528">
    <property type="protein sequence ID" value="CAF1502285.1"/>
    <property type="molecule type" value="Genomic_DNA"/>
</dbReference>
<feature type="non-terminal residue" evidence="2">
    <location>
        <position position="1"/>
    </location>
</feature>